<reference evidence="1 2" key="1">
    <citation type="submission" date="2015-12" db="EMBL/GenBank/DDBJ databases">
        <title>The genome of Folsomia candida.</title>
        <authorList>
            <person name="Faddeeva A."/>
            <person name="Derks M.F."/>
            <person name="Anvar Y."/>
            <person name="Smit S."/>
            <person name="Van Straalen N."/>
            <person name="Roelofs D."/>
        </authorList>
    </citation>
    <scope>NUCLEOTIDE SEQUENCE [LARGE SCALE GENOMIC DNA]</scope>
    <source>
        <strain evidence="1 2">VU population</strain>
        <tissue evidence="1">Whole body</tissue>
    </source>
</reference>
<feature type="non-terminal residue" evidence="1">
    <location>
        <position position="1"/>
    </location>
</feature>
<dbReference type="Proteomes" id="UP000198287">
    <property type="component" value="Unassembled WGS sequence"/>
</dbReference>
<evidence type="ECO:0000313" key="2">
    <source>
        <dbReference type="Proteomes" id="UP000198287"/>
    </source>
</evidence>
<accession>A0A226DMW7</accession>
<comment type="caution">
    <text evidence="1">The sequence shown here is derived from an EMBL/GenBank/DDBJ whole genome shotgun (WGS) entry which is preliminary data.</text>
</comment>
<evidence type="ECO:0000313" key="1">
    <source>
        <dbReference type="EMBL" id="OXA46358.1"/>
    </source>
</evidence>
<dbReference type="EMBL" id="LNIX01000015">
    <property type="protein sequence ID" value="OXA46358.1"/>
    <property type="molecule type" value="Genomic_DNA"/>
</dbReference>
<proteinExistence type="predicted"/>
<dbReference type="AlphaFoldDB" id="A0A226DMW7"/>
<name>A0A226DMW7_FOLCA</name>
<protein>
    <submittedName>
        <fullName evidence="1">Uncharacterized protein</fullName>
    </submittedName>
</protein>
<gene>
    <name evidence="1" type="ORF">Fcan01_18863</name>
</gene>
<sequence length="211" mass="24856">TTDKEGHGPVGTSISDLFEKYCPSSAKLEPWILRSKFDFASYKEFYERIEDIPEKVFYWFPTGVFQYHGWFYYLIDNTTKLEDGDFETYCKATSCRMPDPEKDGNLRLCLHMQSFRRPRSVVDHRPIGRKINQSQSFEKALAAENEEANQFTELARTHSGRIVVAKRQRSYPGAKQLCMDFGMRVIAWNELKFKNGNVEELYLKYRRTQRT</sequence>
<keyword evidence="2" id="KW-1185">Reference proteome</keyword>
<organism evidence="1 2">
    <name type="scientific">Folsomia candida</name>
    <name type="common">Springtail</name>
    <dbReference type="NCBI Taxonomy" id="158441"/>
    <lineage>
        <taxon>Eukaryota</taxon>
        <taxon>Metazoa</taxon>
        <taxon>Ecdysozoa</taxon>
        <taxon>Arthropoda</taxon>
        <taxon>Hexapoda</taxon>
        <taxon>Collembola</taxon>
        <taxon>Entomobryomorpha</taxon>
        <taxon>Isotomoidea</taxon>
        <taxon>Isotomidae</taxon>
        <taxon>Proisotominae</taxon>
        <taxon>Folsomia</taxon>
    </lineage>
</organism>